<comment type="caution">
    <text evidence="2">The sequence shown here is derived from an EMBL/GenBank/DDBJ whole genome shotgun (WGS) entry which is preliminary data.</text>
</comment>
<dbReference type="EMBL" id="DVMW01000025">
    <property type="protein sequence ID" value="HIU35649.1"/>
    <property type="molecule type" value="Genomic_DNA"/>
</dbReference>
<keyword evidence="1" id="KW-0812">Transmembrane</keyword>
<proteinExistence type="predicted"/>
<gene>
    <name evidence="2" type="ORF">IAC53_03470</name>
</gene>
<dbReference type="PANTHER" id="PTHR37308:SF1">
    <property type="entry name" value="POLYPRENYL-PHOSPHATE TRANSPORTER"/>
    <property type="match status" value="1"/>
</dbReference>
<evidence type="ECO:0000313" key="2">
    <source>
        <dbReference type="EMBL" id="HIU35649.1"/>
    </source>
</evidence>
<dbReference type="Pfam" id="PF04018">
    <property type="entry name" value="VCA0040-like"/>
    <property type="match status" value="1"/>
</dbReference>
<keyword evidence="1" id="KW-0472">Membrane</keyword>
<feature type="transmembrane region" description="Helical" evidence="1">
    <location>
        <begin position="229"/>
        <end position="250"/>
    </location>
</feature>
<feature type="transmembrane region" description="Helical" evidence="1">
    <location>
        <begin position="128"/>
        <end position="146"/>
    </location>
</feature>
<keyword evidence="1" id="KW-1133">Transmembrane helix</keyword>
<dbReference type="InterPro" id="IPR007163">
    <property type="entry name" value="VCA0040-like"/>
</dbReference>
<feature type="transmembrane region" description="Helical" evidence="1">
    <location>
        <begin position="256"/>
        <end position="277"/>
    </location>
</feature>
<dbReference type="Proteomes" id="UP000824071">
    <property type="component" value="Unassembled WGS sequence"/>
</dbReference>
<reference evidence="2" key="2">
    <citation type="journal article" date="2021" name="PeerJ">
        <title>Extensive microbial diversity within the chicken gut microbiome revealed by metagenomics and culture.</title>
        <authorList>
            <person name="Gilroy R."/>
            <person name="Ravi A."/>
            <person name="Getino M."/>
            <person name="Pursley I."/>
            <person name="Horton D.L."/>
            <person name="Alikhan N.F."/>
            <person name="Baker D."/>
            <person name="Gharbi K."/>
            <person name="Hall N."/>
            <person name="Watson M."/>
            <person name="Adriaenssens E.M."/>
            <person name="Foster-Nyarko E."/>
            <person name="Jarju S."/>
            <person name="Secka A."/>
            <person name="Antonio M."/>
            <person name="Oren A."/>
            <person name="Chaudhuri R.R."/>
            <person name="La Ragione R."/>
            <person name="Hildebrand F."/>
            <person name="Pallen M.J."/>
        </authorList>
    </citation>
    <scope>NUCLEOTIDE SEQUENCE</scope>
    <source>
        <strain evidence="2">ChiGjej1B1-19959</strain>
    </source>
</reference>
<feature type="transmembrane region" description="Helical" evidence="1">
    <location>
        <begin position="158"/>
        <end position="178"/>
    </location>
</feature>
<sequence length="296" mass="30847">MSQTPTPSSPPKSGGLVRALLRFLQGALIGLGAVLPGISGGVLCVVFGVYRPIMELLSSPFRALKVYYKMLIPLILGGGVGFVLVSKALGFLLDRYPDASVCVFVGLIAGMLPSLFREAGEKGRSKGSFVSMGVCFAVVLGLLLGLQAVHAQITPNIGWYLFCGFCIALSVIVPGMSFSTLLMPLGLYTPLVEGIGSFDFSVILPAGAGALATVLLLARAVTVLLERHYSVMCHGIIGIVVAATLVIIPFQSFLQGATACIVNCVCLVGGAAVALALDRFNQKVQIPDASEADTQV</sequence>
<organism evidence="2 3">
    <name type="scientific">Candidatus Fimenecus excrementigallinarum</name>
    <dbReference type="NCBI Taxonomy" id="2840816"/>
    <lineage>
        <taxon>Bacteria</taxon>
        <taxon>Bacillati</taxon>
        <taxon>Bacillota</taxon>
        <taxon>Clostridia</taxon>
        <taxon>Candidatus Fimenecus</taxon>
    </lineage>
</organism>
<reference evidence="2" key="1">
    <citation type="submission" date="2020-10" db="EMBL/GenBank/DDBJ databases">
        <authorList>
            <person name="Gilroy R."/>
        </authorList>
    </citation>
    <scope>NUCLEOTIDE SEQUENCE</scope>
    <source>
        <strain evidence="2">ChiGjej1B1-19959</strain>
    </source>
</reference>
<feature type="transmembrane region" description="Helical" evidence="1">
    <location>
        <begin position="99"/>
        <end position="116"/>
    </location>
</feature>
<name>A0A9D1LDG8_9FIRM</name>
<protein>
    <submittedName>
        <fullName evidence="2">DUF368 domain-containing protein</fullName>
    </submittedName>
</protein>
<feature type="transmembrane region" description="Helical" evidence="1">
    <location>
        <begin position="28"/>
        <end position="50"/>
    </location>
</feature>
<accession>A0A9D1LDG8</accession>
<dbReference type="AlphaFoldDB" id="A0A9D1LDG8"/>
<feature type="transmembrane region" description="Helical" evidence="1">
    <location>
        <begin position="70"/>
        <end position="92"/>
    </location>
</feature>
<evidence type="ECO:0000256" key="1">
    <source>
        <dbReference type="SAM" id="Phobius"/>
    </source>
</evidence>
<dbReference type="PANTHER" id="PTHR37308">
    <property type="entry name" value="INTEGRAL MEMBRANE PROTEIN"/>
    <property type="match status" value="1"/>
</dbReference>
<feature type="transmembrane region" description="Helical" evidence="1">
    <location>
        <begin position="198"/>
        <end position="217"/>
    </location>
</feature>
<evidence type="ECO:0000313" key="3">
    <source>
        <dbReference type="Proteomes" id="UP000824071"/>
    </source>
</evidence>